<name>A0A7W5UL07_9BACT</name>
<accession>A0A7W5UL07</accession>
<protein>
    <recommendedName>
        <fullName evidence="3">DUF4840 domain-containing protein</fullName>
    </recommendedName>
</protein>
<comment type="caution">
    <text evidence="1">The sequence shown here is derived from an EMBL/GenBank/DDBJ whole genome shotgun (WGS) entry which is preliminary data.</text>
</comment>
<dbReference type="Proteomes" id="UP000541425">
    <property type="component" value="Unassembled WGS sequence"/>
</dbReference>
<dbReference type="AlphaFoldDB" id="A0A7W5UL07"/>
<evidence type="ECO:0000313" key="1">
    <source>
        <dbReference type="EMBL" id="MBB3703281.1"/>
    </source>
</evidence>
<proteinExistence type="predicted"/>
<evidence type="ECO:0008006" key="3">
    <source>
        <dbReference type="Google" id="ProtNLM"/>
    </source>
</evidence>
<reference evidence="1 2" key="1">
    <citation type="submission" date="2020-08" db="EMBL/GenBank/DDBJ databases">
        <title>Genomic Encyclopedia of Type Strains, Phase IV (KMG-IV): sequencing the most valuable type-strain genomes for metagenomic binning, comparative biology and taxonomic classification.</title>
        <authorList>
            <person name="Goeker M."/>
        </authorList>
    </citation>
    <scope>NUCLEOTIDE SEQUENCE [LARGE SCALE GENOMIC DNA]</scope>
    <source>
        <strain evidence="1 2">DSM 22548</strain>
    </source>
</reference>
<gene>
    <name evidence="1" type="ORF">FHS60_001763</name>
</gene>
<sequence length="200" mass="22183">MKKAFFILLAVIVAITSCTKTEDEAVPESVKASIQGNYYGNSGVFYVKKGIADTLSIYSTALVNSDKIQVEGIVVSSVVDSIFGRGTAAAQGISQKPVQLSYKLYNANAANNEYFPMTYSSSSISMNVEKDGQTHTIKIDFHSSSETTGFFWYFPKKNRLDMTLFSKQISMDGKEVTHFASKPDTTMKVEFRFPISLQKR</sequence>
<dbReference type="RefSeq" id="WP_183697513.1">
    <property type="nucleotide sequence ID" value="NZ_JACICA010000010.1"/>
</dbReference>
<dbReference type="PROSITE" id="PS51257">
    <property type="entry name" value="PROKAR_LIPOPROTEIN"/>
    <property type="match status" value="1"/>
</dbReference>
<evidence type="ECO:0000313" key="2">
    <source>
        <dbReference type="Proteomes" id="UP000541425"/>
    </source>
</evidence>
<organism evidence="1 2">
    <name type="scientific">Alloprevotella rava</name>
    <dbReference type="NCBI Taxonomy" id="671218"/>
    <lineage>
        <taxon>Bacteria</taxon>
        <taxon>Pseudomonadati</taxon>
        <taxon>Bacteroidota</taxon>
        <taxon>Bacteroidia</taxon>
        <taxon>Bacteroidales</taxon>
        <taxon>Prevotellaceae</taxon>
        <taxon>Alloprevotella</taxon>
    </lineage>
</organism>
<dbReference type="EMBL" id="JACICA010000010">
    <property type="protein sequence ID" value="MBB3703281.1"/>
    <property type="molecule type" value="Genomic_DNA"/>
</dbReference>